<dbReference type="SUPFAM" id="SSF47413">
    <property type="entry name" value="lambda repressor-like DNA-binding domains"/>
    <property type="match status" value="1"/>
</dbReference>
<dbReference type="InterPro" id="IPR001387">
    <property type="entry name" value="Cro/C1-type_HTH"/>
</dbReference>
<proteinExistence type="predicted"/>
<dbReference type="Gene3D" id="1.10.260.40">
    <property type="entry name" value="lambda repressor-like DNA-binding domains"/>
    <property type="match status" value="1"/>
</dbReference>
<evidence type="ECO:0000313" key="2">
    <source>
        <dbReference type="EMBL" id="RCG22458.1"/>
    </source>
</evidence>
<dbReference type="Pfam" id="PF13560">
    <property type="entry name" value="HTH_31"/>
    <property type="match status" value="1"/>
</dbReference>
<name>A0A367EWF1_9ACTN</name>
<dbReference type="CDD" id="cd00093">
    <property type="entry name" value="HTH_XRE"/>
    <property type="match status" value="1"/>
</dbReference>
<organism evidence="2 3">
    <name type="scientific">Sphaerisporangium album</name>
    <dbReference type="NCBI Taxonomy" id="509200"/>
    <lineage>
        <taxon>Bacteria</taxon>
        <taxon>Bacillati</taxon>
        <taxon>Actinomycetota</taxon>
        <taxon>Actinomycetes</taxon>
        <taxon>Streptosporangiales</taxon>
        <taxon>Streptosporangiaceae</taxon>
        <taxon>Sphaerisporangium</taxon>
    </lineage>
</organism>
<dbReference type="InterPro" id="IPR010982">
    <property type="entry name" value="Lambda_DNA-bd_dom_sf"/>
</dbReference>
<dbReference type="GO" id="GO:0003677">
    <property type="term" value="F:DNA binding"/>
    <property type="evidence" value="ECO:0007669"/>
    <property type="project" value="InterPro"/>
</dbReference>
<feature type="domain" description="HTH cro/C1-type" evidence="1">
    <location>
        <begin position="24"/>
        <end position="69"/>
    </location>
</feature>
<sequence length="442" mass="48839">MATYIGALIRDLRDSYELRVGEPLTVARLAARTGYSASMIGQIERGESLPESGTRVQALDDALQAQGQLKILWPLVQRLGHRPIDELSAATNPTTPSYRENGPCALTRGDDMERRHLFQLAGWGLLAQSPIFSTGEHVRQMIEQALGTADDFAADDWESRCTNHMYAILNQPPAVVRDNLYVDLTNVQQKLKLSAPDKAADLQRIIAWLSVMYANVSMRLGDYGSAHRWLTTARHAADASKDLDMQVWVRGTAAVFALYSPLPITNTLTLARKAQSLASDRATPGLLRAVAAEAQALAVMKRQREAEDRLHQLLELAGQAAAAEEFSWTDDAVWFTASWVYSYGAEVEKAQEARDKVLACAPRYQSTVNVLLHEALCVGMSGGYNEALNIATAVMSDLDPAYRTYIMLHTARLVLNTVPLDKRRTLPALGDYREVINARTQT</sequence>
<keyword evidence="3" id="KW-1185">Reference proteome</keyword>
<evidence type="ECO:0000313" key="3">
    <source>
        <dbReference type="Proteomes" id="UP000253094"/>
    </source>
</evidence>
<dbReference type="EMBL" id="QOIL01000028">
    <property type="protein sequence ID" value="RCG22458.1"/>
    <property type="molecule type" value="Genomic_DNA"/>
</dbReference>
<reference evidence="2 3" key="1">
    <citation type="submission" date="2018-06" db="EMBL/GenBank/DDBJ databases">
        <title>Sphaerisporangium craniellae sp. nov., isolated from a marine sponge in the South China Sea.</title>
        <authorList>
            <person name="Li L."/>
        </authorList>
    </citation>
    <scope>NUCLEOTIDE SEQUENCE [LARGE SCALE GENOMIC DNA]</scope>
    <source>
        <strain evidence="2 3">CCTCC AA 208026</strain>
    </source>
</reference>
<dbReference type="AlphaFoldDB" id="A0A367EWF1"/>
<dbReference type="PROSITE" id="PS50943">
    <property type="entry name" value="HTH_CROC1"/>
    <property type="match status" value="1"/>
</dbReference>
<accession>A0A367EWF1</accession>
<dbReference type="Proteomes" id="UP000253094">
    <property type="component" value="Unassembled WGS sequence"/>
</dbReference>
<gene>
    <name evidence="2" type="ORF">DQ384_35740</name>
</gene>
<dbReference type="InterPro" id="IPR011990">
    <property type="entry name" value="TPR-like_helical_dom_sf"/>
</dbReference>
<protein>
    <submittedName>
        <fullName evidence="2">XRE family transcriptional regulator</fullName>
    </submittedName>
</protein>
<evidence type="ECO:0000259" key="1">
    <source>
        <dbReference type="PROSITE" id="PS50943"/>
    </source>
</evidence>
<dbReference type="SUPFAM" id="SSF48452">
    <property type="entry name" value="TPR-like"/>
    <property type="match status" value="1"/>
</dbReference>
<comment type="caution">
    <text evidence="2">The sequence shown here is derived from an EMBL/GenBank/DDBJ whole genome shotgun (WGS) entry which is preliminary data.</text>
</comment>